<dbReference type="HOGENOM" id="CLU_363843_0_0_1"/>
<dbReference type="AlphaFoldDB" id="A0A0E0MVS3"/>
<dbReference type="STRING" id="4529.A0A0E0MVS3"/>
<reference evidence="4" key="1">
    <citation type="submission" date="2013-06" db="EMBL/GenBank/DDBJ databases">
        <authorList>
            <person name="Zhao Q."/>
        </authorList>
    </citation>
    <scope>NUCLEOTIDE SEQUENCE</scope>
    <source>
        <strain evidence="4">cv. W1943</strain>
    </source>
</reference>
<name>A0A0E0MVS3_ORYRU</name>
<dbReference type="EnsemblPlants" id="ORUFI01G15610.1">
    <property type="protein sequence ID" value="ORUFI01G15610.1"/>
    <property type="gene ID" value="ORUFI01G15610"/>
</dbReference>
<dbReference type="GO" id="GO:0010073">
    <property type="term" value="P:meristem maintenance"/>
    <property type="evidence" value="ECO:0007669"/>
    <property type="project" value="InterPro"/>
</dbReference>
<dbReference type="PANTHER" id="PTHR46033:SF29">
    <property type="entry name" value="OS09G0391400 PROTEIN"/>
    <property type="match status" value="1"/>
</dbReference>
<evidence type="ECO:0000313" key="4">
    <source>
        <dbReference type="Proteomes" id="UP000008022"/>
    </source>
</evidence>
<protein>
    <recommendedName>
        <fullName evidence="2">Aminotransferase-like plant mobile domain-containing protein</fullName>
    </recommendedName>
</protein>
<proteinExistence type="predicted"/>
<accession>A0A0E0MVS3</accession>
<sequence>MATICENIPKPQTGAAGAKRTHGLGMRERCPKRCHTLEKRNRNGPAHWACGTEAHTRNGRAAPRWYAGPVGVNSVPHVGRGSAKILGTWRRQWQGGRALWFCGTVAVAHAGCAGPTARPHYPLPRVLLLSSSTRMADDWPYLLLSKDRCISPCTTDVFQPSKWLEGIMITWKQDNKVHADGEQIQGKPQWANVQVRSAYDYFTEAFDLLKEDNVQWCPYTDKETQRRAPNGLSTLCLRDSSYWLTKKMLVYDIAVEAYSPQRVMRQFGLYQEVPVLPGETVPPRYTYVDIPEIADVDTLYPMQSAPVTHLTGDIVEELYAETTSLWEKLRDNIAGSHEDMMSALDRMRQKCKRIMRAASCRHASDMHRPTGHRFADPLPERPSTSSMPSTSRPSTSARPSASTRPKPAVRPVEPSTIIRPDNEGSTAVIPSIPHASTTGQWQGGFAPYAGSSQLVPPIVQKLEARSSKEGIPQINMPMFSMGTNDQWQGAHTYNTGSYIIAAPEGGIYQMSINENTQPQGASFLDMLGHGDWLFSQPPIMQPQTTGMYSPKQRMEYAGSTQSYGKPCSYGGGSSTAHHEIGPSQLDEPPPITQPTQDYSHVDFSGVEVVRRSVRERHSPERLSLLGRRPPTGARRKGKTKALHE</sequence>
<dbReference type="InterPro" id="IPR044824">
    <property type="entry name" value="MAIN-like"/>
</dbReference>
<keyword evidence="4" id="KW-1185">Reference proteome</keyword>
<evidence type="ECO:0000313" key="3">
    <source>
        <dbReference type="EnsemblPlants" id="ORUFI01G15610.1"/>
    </source>
</evidence>
<dbReference type="Gramene" id="ORUFI01G15610.1">
    <property type="protein sequence ID" value="ORUFI01G15610.1"/>
    <property type="gene ID" value="ORUFI01G15610"/>
</dbReference>
<feature type="compositionally biased region" description="Basic and acidic residues" evidence="1">
    <location>
        <begin position="608"/>
        <end position="620"/>
    </location>
</feature>
<dbReference type="InterPro" id="IPR019557">
    <property type="entry name" value="AminoTfrase-like_pln_mobile"/>
</dbReference>
<feature type="region of interest" description="Disordered" evidence="1">
    <location>
        <begin position="1"/>
        <end position="24"/>
    </location>
</feature>
<feature type="region of interest" description="Disordered" evidence="1">
    <location>
        <begin position="360"/>
        <end position="435"/>
    </location>
</feature>
<feature type="compositionally biased region" description="Basic and acidic residues" evidence="1">
    <location>
        <begin position="362"/>
        <end position="379"/>
    </location>
</feature>
<feature type="region of interest" description="Disordered" evidence="1">
    <location>
        <begin position="559"/>
        <end position="644"/>
    </location>
</feature>
<organism evidence="3 4">
    <name type="scientific">Oryza rufipogon</name>
    <name type="common">Brownbeard rice</name>
    <name type="synonym">Asian wild rice</name>
    <dbReference type="NCBI Taxonomy" id="4529"/>
    <lineage>
        <taxon>Eukaryota</taxon>
        <taxon>Viridiplantae</taxon>
        <taxon>Streptophyta</taxon>
        <taxon>Embryophyta</taxon>
        <taxon>Tracheophyta</taxon>
        <taxon>Spermatophyta</taxon>
        <taxon>Magnoliopsida</taxon>
        <taxon>Liliopsida</taxon>
        <taxon>Poales</taxon>
        <taxon>Poaceae</taxon>
        <taxon>BOP clade</taxon>
        <taxon>Oryzoideae</taxon>
        <taxon>Oryzeae</taxon>
        <taxon>Oryzinae</taxon>
        <taxon>Oryza</taxon>
    </lineage>
</organism>
<dbReference type="Proteomes" id="UP000008022">
    <property type="component" value="Unassembled WGS sequence"/>
</dbReference>
<dbReference type="Pfam" id="PF10536">
    <property type="entry name" value="PMD"/>
    <property type="match status" value="1"/>
</dbReference>
<feature type="domain" description="Aminotransferase-like plant mobile" evidence="2">
    <location>
        <begin position="189"/>
        <end position="275"/>
    </location>
</feature>
<feature type="compositionally biased region" description="Low complexity" evidence="1">
    <location>
        <begin position="381"/>
        <end position="405"/>
    </location>
</feature>
<dbReference type="PANTHER" id="PTHR46033">
    <property type="entry name" value="PROTEIN MAIN-LIKE 2"/>
    <property type="match status" value="1"/>
</dbReference>
<reference evidence="3" key="2">
    <citation type="submission" date="2015-06" db="UniProtKB">
        <authorList>
            <consortium name="EnsemblPlants"/>
        </authorList>
    </citation>
    <scope>IDENTIFICATION</scope>
</reference>
<feature type="compositionally biased region" description="Basic residues" evidence="1">
    <location>
        <begin position="633"/>
        <end position="644"/>
    </location>
</feature>
<evidence type="ECO:0000259" key="2">
    <source>
        <dbReference type="Pfam" id="PF10536"/>
    </source>
</evidence>
<evidence type="ECO:0000256" key="1">
    <source>
        <dbReference type="SAM" id="MobiDB-lite"/>
    </source>
</evidence>